<dbReference type="Pfam" id="PF07715">
    <property type="entry name" value="Plug"/>
    <property type="match status" value="1"/>
</dbReference>
<comment type="subcellular location">
    <subcellularLocation>
        <location evidence="1">Cell outer membrane</location>
        <topology evidence="1">Multi-pass membrane protein</topology>
    </subcellularLocation>
</comment>
<keyword evidence="2" id="KW-0813">Transport</keyword>
<dbReference type="Gene3D" id="2.170.130.10">
    <property type="entry name" value="TonB-dependent receptor, plug domain"/>
    <property type="match status" value="1"/>
</dbReference>
<evidence type="ECO:0000256" key="8">
    <source>
        <dbReference type="RuleBase" id="RU003357"/>
    </source>
</evidence>
<keyword evidence="11" id="KW-0675">Receptor</keyword>
<dbReference type="EMBL" id="QKSB01000001">
    <property type="protein sequence ID" value="PZE18900.1"/>
    <property type="molecule type" value="Genomic_DNA"/>
</dbReference>
<accession>A0A2W1N5L7</accession>
<evidence type="ECO:0000256" key="7">
    <source>
        <dbReference type="ARBA" id="ARBA00023237"/>
    </source>
</evidence>
<name>A0A2W1N5L7_9FLAO</name>
<reference evidence="11 12" key="1">
    <citation type="submission" date="2018-06" db="EMBL/GenBank/DDBJ databases">
        <title>The draft genome sequence of Crocinitomix sp. SM1701.</title>
        <authorList>
            <person name="Zhang X."/>
        </authorList>
    </citation>
    <scope>NUCLEOTIDE SEQUENCE [LARGE SCALE GENOMIC DNA]</scope>
    <source>
        <strain evidence="11 12">SM1701</strain>
    </source>
</reference>
<dbReference type="Gene3D" id="2.60.40.1120">
    <property type="entry name" value="Carboxypeptidase-like, regulatory domain"/>
    <property type="match status" value="1"/>
</dbReference>
<dbReference type="InterPro" id="IPR000531">
    <property type="entry name" value="Beta-barrel_TonB"/>
</dbReference>
<evidence type="ECO:0000313" key="12">
    <source>
        <dbReference type="Proteomes" id="UP000249248"/>
    </source>
</evidence>
<comment type="caution">
    <text evidence="11">The sequence shown here is derived from an EMBL/GenBank/DDBJ whole genome shotgun (WGS) entry which is preliminary data.</text>
</comment>
<evidence type="ECO:0000256" key="1">
    <source>
        <dbReference type="ARBA" id="ARBA00004571"/>
    </source>
</evidence>
<dbReference type="SUPFAM" id="SSF49464">
    <property type="entry name" value="Carboxypeptidase regulatory domain-like"/>
    <property type="match status" value="1"/>
</dbReference>
<keyword evidence="7" id="KW-0998">Cell outer membrane</keyword>
<dbReference type="Proteomes" id="UP000249248">
    <property type="component" value="Unassembled WGS sequence"/>
</dbReference>
<gene>
    <name evidence="11" type="ORF">DNU06_03470</name>
</gene>
<evidence type="ECO:0000313" key="11">
    <source>
        <dbReference type="EMBL" id="PZE18900.1"/>
    </source>
</evidence>
<keyword evidence="6 8" id="KW-0472">Membrane</keyword>
<dbReference type="InterPro" id="IPR036942">
    <property type="entry name" value="Beta-barrel_TonB_sf"/>
</dbReference>
<dbReference type="GO" id="GO:0009279">
    <property type="term" value="C:cell outer membrane"/>
    <property type="evidence" value="ECO:0007669"/>
    <property type="project" value="UniProtKB-SubCell"/>
</dbReference>
<dbReference type="PANTHER" id="PTHR30069">
    <property type="entry name" value="TONB-DEPENDENT OUTER MEMBRANE RECEPTOR"/>
    <property type="match status" value="1"/>
</dbReference>
<dbReference type="Gene3D" id="2.40.170.20">
    <property type="entry name" value="TonB-dependent receptor, beta-barrel domain"/>
    <property type="match status" value="1"/>
</dbReference>
<dbReference type="InterPro" id="IPR039426">
    <property type="entry name" value="TonB-dep_rcpt-like"/>
</dbReference>
<keyword evidence="5 8" id="KW-0798">TonB box</keyword>
<dbReference type="InterPro" id="IPR037066">
    <property type="entry name" value="Plug_dom_sf"/>
</dbReference>
<dbReference type="GO" id="GO:0015344">
    <property type="term" value="F:siderophore uptake transmembrane transporter activity"/>
    <property type="evidence" value="ECO:0007669"/>
    <property type="project" value="TreeGrafter"/>
</dbReference>
<protein>
    <submittedName>
        <fullName evidence="11">TonB-dependent receptor</fullName>
    </submittedName>
</protein>
<dbReference type="InterPro" id="IPR012910">
    <property type="entry name" value="Plug_dom"/>
</dbReference>
<evidence type="ECO:0000256" key="4">
    <source>
        <dbReference type="ARBA" id="ARBA00022692"/>
    </source>
</evidence>
<keyword evidence="4" id="KW-0812">Transmembrane</keyword>
<proteinExistence type="inferred from homology"/>
<dbReference type="AlphaFoldDB" id="A0A2W1N5L7"/>
<feature type="domain" description="TonB-dependent receptor plug" evidence="10">
    <location>
        <begin position="122"/>
        <end position="224"/>
    </location>
</feature>
<evidence type="ECO:0000256" key="6">
    <source>
        <dbReference type="ARBA" id="ARBA00023136"/>
    </source>
</evidence>
<dbReference type="Pfam" id="PF00593">
    <property type="entry name" value="TonB_dep_Rec_b-barrel"/>
    <property type="match status" value="1"/>
</dbReference>
<feature type="domain" description="TonB-dependent receptor-like beta-barrel" evidence="9">
    <location>
        <begin position="321"/>
        <end position="730"/>
    </location>
</feature>
<evidence type="ECO:0000256" key="5">
    <source>
        <dbReference type="ARBA" id="ARBA00023077"/>
    </source>
</evidence>
<dbReference type="OrthoDB" id="9804995at2"/>
<dbReference type="Pfam" id="PF13715">
    <property type="entry name" value="CarbopepD_reg_2"/>
    <property type="match status" value="1"/>
</dbReference>
<dbReference type="SUPFAM" id="SSF56935">
    <property type="entry name" value="Porins"/>
    <property type="match status" value="1"/>
</dbReference>
<dbReference type="RefSeq" id="WP_111061802.1">
    <property type="nucleotide sequence ID" value="NZ_JBHUCU010000007.1"/>
</dbReference>
<sequence length="803" mass="90361">MRFTLFLLTIICLQNSLFSQQNGVIKGKIVNSISNAPIPFAKLLLVDTEIGGVSNLDGEFEINNIPPGFYNLSVSYIGFRSRLIQEINVTPVKPIVLEISLEEVSDSLTEVEVRSSPFQVNKESPISLINISAEEIMRNPGGNRDISKVLQSFPGVGATSAFRNDILVRGGAPSENRFYLDGIEVPNINHFATQGSSGGPVGLINVNFIRQVEFYSSAFPTNNGNALSSVISFDQKEGNYEKFNGTLTVGSSDLGLTLEGPLGKSKKSSFLFSARRSYLEFLFKALALPFLPAYNDFQYKQTYRINEKNKLTFIGLGAIDQFSLNEGVNDNETDAETIERNKYILGYLPVSTQWNYTVGAKWTRYTGKGFQNFVISRNMLNNKSEKYQNNIETPANKILDYTSQEMENKFRYEHTFNKGKFKVKYGAGVETAKYNNNSFNRVVINGAVKEINLNSALNFVKYGVFAQTSRNIFNNRLSLSLGIRTDANSYSSDMSNPLNQISPRFSASYALTDKWKINASIGRYFQLPAYTVLGYRNEANELVNKANGVQYIRADHFVAGLEYRPSEFSKITLEGFYKKYANYPFLLNDSISLANLGGDFGVIGNEPVNSSSKGRTYGVEVFAQQKLRKKFFGIISYTFVVSEFTDANNNYISSAWDVRHIASVSVGRKFKNNWQVGMKFRFSGGAPYTPYNTAVSSLIPVWDVTQRGILNYDQLNTLRLKPNHALDIRIDKKWYFSKTALNFYIDIQNVYNSKTELSPYFTVVKDDNENPIVNPNLPNSYEWKYLSNISGTLLPSIGLMFEF</sequence>
<comment type="similarity">
    <text evidence="8">Belongs to the TonB-dependent receptor family.</text>
</comment>
<dbReference type="GO" id="GO:0044718">
    <property type="term" value="P:siderophore transmembrane transport"/>
    <property type="evidence" value="ECO:0007669"/>
    <property type="project" value="TreeGrafter"/>
</dbReference>
<evidence type="ECO:0000259" key="9">
    <source>
        <dbReference type="Pfam" id="PF00593"/>
    </source>
</evidence>
<organism evidence="11 12">
    <name type="scientific">Putridiphycobacter roseus</name>
    <dbReference type="NCBI Taxonomy" id="2219161"/>
    <lineage>
        <taxon>Bacteria</taxon>
        <taxon>Pseudomonadati</taxon>
        <taxon>Bacteroidota</taxon>
        <taxon>Flavobacteriia</taxon>
        <taxon>Flavobacteriales</taxon>
        <taxon>Crocinitomicaceae</taxon>
        <taxon>Putridiphycobacter</taxon>
    </lineage>
</organism>
<dbReference type="InterPro" id="IPR008969">
    <property type="entry name" value="CarboxyPept-like_regulatory"/>
</dbReference>
<keyword evidence="3" id="KW-1134">Transmembrane beta strand</keyword>
<dbReference type="PANTHER" id="PTHR30069:SF57">
    <property type="entry name" value="TONB-DEPENDENT RECEPTOR"/>
    <property type="match status" value="1"/>
</dbReference>
<evidence type="ECO:0000259" key="10">
    <source>
        <dbReference type="Pfam" id="PF07715"/>
    </source>
</evidence>
<evidence type="ECO:0000256" key="3">
    <source>
        <dbReference type="ARBA" id="ARBA00022452"/>
    </source>
</evidence>
<evidence type="ECO:0000256" key="2">
    <source>
        <dbReference type="ARBA" id="ARBA00022448"/>
    </source>
</evidence>
<keyword evidence="12" id="KW-1185">Reference proteome</keyword>